<dbReference type="GO" id="GO:0000122">
    <property type="term" value="P:negative regulation of transcription by RNA polymerase II"/>
    <property type="evidence" value="ECO:0007669"/>
    <property type="project" value="TreeGrafter"/>
</dbReference>
<evidence type="ECO:0000256" key="2">
    <source>
        <dbReference type="ARBA" id="ARBA00023163"/>
    </source>
</evidence>
<proteinExistence type="predicted"/>
<name>A0A8H5HNR4_9AGAR</name>
<dbReference type="AlphaFoldDB" id="A0A8H5HNR4"/>
<feature type="region of interest" description="Disordered" evidence="4">
    <location>
        <begin position="104"/>
        <end position="124"/>
    </location>
</feature>
<dbReference type="EMBL" id="JAACJP010000002">
    <property type="protein sequence ID" value="KAF5386836.1"/>
    <property type="molecule type" value="Genomic_DNA"/>
</dbReference>
<dbReference type="Gene3D" id="1.10.30.10">
    <property type="entry name" value="High mobility group box domain"/>
    <property type="match status" value="1"/>
</dbReference>
<dbReference type="PANTHER" id="PTHR10270:SF161">
    <property type="entry name" value="SEX-DETERMINING REGION Y PROTEIN"/>
    <property type="match status" value="1"/>
</dbReference>
<dbReference type="SUPFAM" id="SSF47095">
    <property type="entry name" value="HMG-box"/>
    <property type="match status" value="1"/>
</dbReference>
<dbReference type="Pfam" id="PF00505">
    <property type="entry name" value="HMG_box"/>
    <property type="match status" value="1"/>
</dbReference>
<keyword evidence="2" id="KW-0804">Transcription</keyword>
<sequence length="479" mass="53224">MEIPTRSLNIKGWSPKNDEERTLIPPLPSPLGVFAFQASQPKDIGTRQSSPVASSPTSSNSSLSLEGGFQSDPYTEPVRRGDPAWVARPRNPFIIFRCEYSREHTKEGKRVRRPPGSQTEKTLSKRAAEAWHQLSAEEKNRFKELADQEKEEHARLHPNYRFRPMKRNVAKKKAVSVSRSNSQSLLSPLLLDSPVAAPMPRYAAQPATPEPMPPPPPPPPPVDMAAIKTGRRRSASVPSLHIGQYPFIPGQWVAQSPRLEMKRSRSVMANRPPPRTASTHYEGPAFDPRQFENSSGYHTPEESFGTVQSVSRGAYSFIDQYPTPASPVALSPLSHSLGMWAGETARTDSSPWASSPAAEPWAPAPAAELEGLSLQSPPYEYSSVQNDVVTLNSFAHYPATEAWASGQYPLMDNPNGMEDPGLLFSTANTYDTRNDSPYNFPLQQDLHYGQPMEPRDVERPEDTLFALDMRDILDAQQFQ</sequence>
<keyword evidence="1 3" id="KW-0238">DNA-binding</keyword>
<dbReference type="PANTHER" id="PTHR10270">
    <property type="entry name" value="SOX TRANSCRIPTION FACTOR"/>
    <property type="match status" value="1"/>
</dbReference>
<evidence type="ECO:0000313" key="7">
    <source>
        <dbReference type="Proteomes" id="UP000565441"/>
    </source>
</evidence>
<dbReference type="GO" id="GO:0005634">
    <property type="term" value="C:nucleus"/>
    <property type="evidence" value="ECO:0007669"/>
    <property type="project" value="UniProtKB-UniRule"/>
</dbReference>
<evidence type="ECO:0000256" key="4">
    <source>
        <dbReference type="SAM" id="MobiDB-lite"/>
    </source>
</evidence>
<dbReference type="GO" id="GO:0001228">
    <property type="term" value="F:DNA-binding transcription activator activity, RNA polymerase II-specific"/>
    <property type="evidence" value="ECO:0007669"/>
    <property type="project" value="TreeGrafter"/>
</dbReference>
<comment type="caution">
    <text evidence="6">The sequence shown here is derived from an EMBL/GenBank/DDBJ whole genome shotgun (WGS) entry which is preliminary data.</text>
</comment>
<dbReference type="SMART" id="SM00398">
    <property type="entry name" value="HMG"/>
    <property type="match status" value="1"/>
</dbReference>
<keyword evidence="7" id="KW-1185">Reference proteome</keyword>
<dbReference type="CDD" id="cd01389">
    <property type="entry name" value="HMG-box_ROX1-like"/>
    <property type="match status" value="1"/>
</dbReference>
<dbReference type="InterPro" id="IPR036910">
    <property type="entry name" value="HMG_box_dom_sf"/>
</dbReference>
<dbReference type="OrthoDB" id="6247875at2759"/>
<feature type="compositionally biased region" description="Low complexity" evidence="4">
    <location>
        <begin position="49"/>
        <end position="64"/>
    </location>
</feature>
<gene>
    <name evidence="6" type="ORF">D9615_002015</name>
</gene>
<dbReference type="Proteomes" id="UP000565441">
    <property type="component" value="Unassembled WGS sequence"/>
</dbReference>
<feature type="DNA-binding region" description="HMG box" evidence="3">
    <location>
        <begin position="86"/>
        <end position="161"/>
    </location>
</feature>
<feature type="region of interest" description="Disordered" evidence="4">
    <location>
        <begin position="1"/>
        <end position="85"/>
    </location>
</feature>
<reference evidence="6 7" key="1">
    <citation type="journal article" date="2020" name="ISME J.">
        <title>Uncovering the hidden diversity of litter-decomposition mechanisms in mushroom-forming fungi.</title>
        <authorList>
            <person name="Floudas D."/>
            <person name="Bentzer J."/>
            <person name="Ahren D."/>
            <person name="Johansson T."/>
            <person name="Persson P."/>
            <person name="Tunlid A."/>
        </authorList>
    </citation>
    <scope>NUCLEOTIDE SEQUENCE [LARGE SCALE GENOMIC DNA]</scope>
    <source>
        <strain evidence="6 7">CBS 661.87</strain>
    </source>
</reference>
<dbReference type="PROSITE" id="PS50118">
    <property type="entry name" value="HMG_BOX_2"/>
    <property type="match status" value="1"/>
</dbReference>
<organism evidence="6 7">
    <name type="scientific">Tricholomella constricta</name>
    <dbReference type="NCBI Taxonomy" id="117010"/>
    <lineage>
        <taxon>Eukaryota</taxon>
        <taxon>Fungi</taxon>
        <taxon>Dikarya</taxon>
        <taxon>Basidiomycota</taxon>
        <taxon>Agaricomycotina</taxon>
        <taxon>Agaricomycetes</taxon>
        <taxon>Agaricomycetidae</taxon>
        <taxon>Agaricales</taxon>
        <taxon>Tricholomatineae</taxon>
        <taxon>Lyophyllaceae</taxon>
        <taxon>Tricholomella</taxon>
    </lineage>
</organism>
<keyword evidence="3" id="KW-0539">Nucleus</keyword>
<accession>A0A8H5HNR4</accession>
<evidence type="ECO:0000256" key="3">
    <source>
        <dbReference type="PROSITE-ProRule" id="PRU00267"/>
    </source>
</evidence>
<protein>
    <recommendedName>
        <fullName evidence="5">HMG box domain-containing protein</fullName>
    </recommendedName>
</protein>
<dbReference type="GO" id="GO:0000978">
    <property type="term" value="F:RNA polymerase II cis-regulatory region sequence-specific DNA binding"/>
    <property type="evidence" value="ECO:0007669"/>
    <property type="project" value="TreeGrafter"/>
</dbReference>
<dbReference type="GO" id="GO:0030154">
    <property type="term" value="P:cell differentiation"/>
    <property type="evidence" value="ECO:0007669"/>
    <property type="project" value="TreeGrafter"/>
</dbReference>
<evidence type="ECO:0000256" key="1">
    <source>
        <dbReference type="ARBA" id="ARBA00023125"/>
    </source>
</evidence>
<dbReference type="InterPro" id="IPR009071">
    <property type="entry name" value="HMG_box_dom"/>
</dbReference>
<evidence type="ECO:0000313" key="6">
    <source>
        <dbReference type="EMBL" id="KAF5386836.1"/>
    </source>
</evidence>
<dbReference type="InterPro" id="IPR050140">
    <property type="entry name" value="SRY-related_HMG-box_TF-like"/>
</dbReference>
<feature type="region of interest" description="Disordered" evidence="4">
    <location>
        <begin position="267"/>
        <end position="305"/>
    </location>
</feature>
<evidence type="ECO:0000259" key="5">
    <source>
        <dbReference type="PROSITE" id="PS50118"/>
    </source>
</evidence>
<feature type="domain" description="HMG box" evidence="5">
    <location>
        <begin position="86"/>
        <end position="161"/>
    </location>
</feature>